<evidence type="ECO:0000259" key="12">
    <source>
        <dbReference type="PROSITE" id="PS51686"/>
    </source>
</evidence>
<name>A0A0P9EGT1_RHOGW</name>
<feature type="region of interest" description="Disordered" evidence="11">
    <location>
        <begin position="793"/>
        <end position="838"/>
    </location>
</feature>
<feature type="region of interest" description="Disordered" evidence="11">
    <location>
        <begin position="1"/>
        <end position="31"/>
    </location>
</feature>
<dbReference type="GeneID" id="28978383"/>
<dbReference type="OrthoDB" id="6093671at2759"/>
<dbReference type="AlphaFoldDB" id="A0A0P9EGT1"/>
<keyword evidence="7" id="KW-0819">tRNA processing</keyword>
<reference evidence="13 14" key="1">
    <citation type="journal article" date="2015" name="Front. Microbiol.">
        <title>Genome sequence of the plant growth promoting endophytic yeast Rhodotorula graminis WP1.</title>
        <authorList>
            <person name="Firrincieli A."/>
            <person name="Otillar R."/>
            <person name="Salamov A."/>
            <person name="Schmutz J."/>
            <person name="Khan Z."/>
            <person name="Redman R.S."/>
            <person name="Fleck N.D."/>
            <person name="Lindquist E."/>
            <person name="Grigoriev I.V."/>
            <person name="Doty S.L."/>
        </authorList>
    </citation>
    <scope>NUCLEOTIDE SEQUENCE [LARGE SCALE GENOMIC DNA]</scope>
    <source>
        <strain evidence="13 14">WP1</strain>
    </source>
</reference>
<dbReference type="GO" id="GO:0005634">
    <property type="term" value="C:nucleus"/>
    <property type="evidence" value="ECO:0007669"/>
    <property type="project" value="UniProtKB-SubCell"/>
</dbReference>
<dbReference type="PRINTS" id="PR02008">
    <property type="entry name" value="RCMTFAMILY"/>
</dbReference>
<evidence type="ECO:0000256" key="10">
    <source>
        <dbReference type="PROSITE-ProRule" id="PRU01023"/>
    </source>
</evidence>
<feature type="binding site" evidence="10">
    <location>
        <position position="206"/>
    </location>
    <ligand>
        <name>S-adenosyl-L-methionine</name>
        <dbReference type="ChEBI" id="CHEBI:59789"/>
    </ligand>
</feature>
<feature type="binding site" evidence="10">
    <location>
        <position position="234"/>
    </location>
    <ligand>
        <name>S-adenosyl-L-methionine</name>
        <dbReference type="ChEBI" id="CHEBI:59789"/>
    </ligand>
</feature>
<feature type="region of interest" description="Disordered" evidence="11">
    <location>
        <begin position="497"/>
        <end position="583"/>
    </location>
</feature>
<dbReference type="PROSITE" id="PS51686">
    <property type="entry name" value="SAM_MT_RSMB_NOP"/>
    <property type="match status" value="1"/>
</dbReference>
<comment type="subcellular location">
    <subcellularLocation>
        <location evidence="1">Nucleus</location>
    </subcellularLocation>
</comment>
<dbReference type="GO" id="GO:0016428">
    <property type="term" value="F:tRNA (cytidine-5-)-methyltransferase activity"/>
    <property type="evidence" value="ECO:0007669"/>
    <property type="project" value="InterPro"/>
</dbReference>
<gene>
    <name evidence="13" type="ORF">RHOBADRAFT_55618</name>
</gene>
<keyword evidence="9" id="KW-0539">Nucleus</keyword>
<feature type="compositionally biased region" description="Basic and acidic residues" evidence="11">
    <location>
        <begin position="548"/>
        <end position="557"/>
    </location>
</feature>
<feature type="compositionally biased region" description="Acidic residues" evidence="11">
    <location>
        <begin position="824"/>
        <end position="836"/>
    </location>
</feature>
<feature type="compositionally biased region" description="Polar residues" evidence="11">
    <location>
        <begin position="810"/>
        <end position="819"/>
    </location>
</feature>
<evidence type="ECO:0000256" key="7">
    <source>
        <dbReference type="ARBA" id="ARBA00022694"/>
    </source>
</evidence>
<feature type="compositionally biased region" description="Low complexity" evidence="11">
    <location>
        <begin position="398"/>
        <end position="409"/>
    </location>
</feature>
<evidence type="ECO:0000256" key="6">
    <source>
        <dbReference type="ARBA" id="ARBA00022691"/>
    </source>
</evidence>
<dbReference type="InterPro" id="IPR029063">
    <property type="entry name" value="SAM-dependent_MTases_sf"/>
</dbReference>
<dbReference type="OMA" id="QLFTEYV"/>
<dbReference type="PROSITE" id="PS01153">
    <property type="entry name" value="NOL1_NOP2_SUN"/>
    <property type="match status" value="1"/>
</dbReference>
<comment type="similarity">
    <text evidence="2 10">Belongs to the class I-like SAM-binding methyltransferase superfamily. RsmB/NOP family.</text>
</comment>
<dbReference type="PANTHER" id="PTHR22808:SF1">
    <property type="entry name" value="RNA CYTOSINE-C(5)-METHYLTRANSFERASE NSUN2-RELATED"/>
    <property type="match status" value="1"/>
</dbReference>
<dbReference type="STRING" id="578459.A0A0P9EGT1"/>
<feature type="binding site" evidence="10">
    <location>
        <begin position="173"/>
        <end position="179"/>
    </location>
    <ligand>
        <name>S-adenosyl-L-methionine</name>
        <dbReference type="ChEBI" id="CHEBI:59789"/>
    </ligand>
</feature>
<feature type="domain" description="SAM-dependent MTase RsmB/NOP-type" evidence="12">
    <location>
        <begin position="55"/>
        <end position="494"/>
    </location>
</feature>
<evidence type="ECO:0000256" key="4">
    <source>
        <dbReference type="ARBA" id="ARBA00022603"/>
    </source>
</evidence>
<dbReference type="RefSeq" id="XP_018268562.1">
    <property type="nucleotide sequence ID" value="XM_018417935.1"/>
</dbReference>
<dbReference type="Pfam" id="PF25378">
    <property type="entry name" value="PUA_NSUN2"/>
    <property type="match status" value="1"/>
</dbReference>
<dbReference type="InterPro" id="IPR018314">
    <property type="entry name" value="RsmB/NOL1/NOP2-like_CS"/>
</dbReference>
<evidence type="ECO:0000256" key="1">
    <source>
        <dbReference type="ARBA" id="ARBA00004123"/>
    </source>
</evidence>
<feature type="compositionally biased region" description="Basic and acidic residues" evidence="11">
    <location>
        <begin position="425"/>
        <end position="434"/>
    </location>
</feature>
<dbReference type="Pfam" id="PF25376">
    <property type="entry name" value="Pre-PUA_NSUN2"/>
    <property type="match status" value="1"/>
</dbReference>
<dbReference type="InterPro" id="IPR001678">
    <property type="entry name" value="MeTrfase_RsmB-F_NOP2_dom"/>
</dbReference>
<dbReference type="InterPro" id="IPR023267">
    <property type="entry name" value="RCMT"/>
</dbReference>
<evidence type="ECO:0000256" key="5">
    <source>
        <dbReference type="ARBA" id="ARBA00022679"/>
    </source>
</evidence>
<evidence type="ECO:0000256" key="2">
    <source>
        <dbReference type="ARBA" id="ARBA00007494"/>
    </source>
</evidence>
<sequence length="859" mass="93995">MGRPQRRSNKPRQDRDAGPQQERTGAWRPIDQSNETFENFYKAQGIVPDDEWAAFSKSMREPLPTTFRLTSSRATAPALHEHIKQVYVPYLTGIEFEGTKLAPPKPIEWYPQQLAWQLPVHKAALRKDPHFRKFQHFLVYETDAGNLSRQEAVSMIPPLLLDVRPGMTALDMCAAPGSKSVQILEALHAPRLATDPTEQGLLIANDSDAKRCHLLVHQSLHRVPGTGMMVTNHDATQLPSLRLAKDVAAAAAAEGSSRLKFTVEDEKRVANLPKDRLAKQYDGMLFDRILADVPCSGDGTMRKNLGIWTDWTVGNGIGLHSLQLRILLRGIQLLKPGGRLVYSTCSMNPMENESVISSALSLCPDMSILPVTDELPALKRRPGMTTWRVLDNSLSDAPHPASAAAAAADAPPPPDADDVVAVEQDNDKGRDGVRKGAKGKGKKEKKLDSNGRKVWDESLWPRGDEKQKGLEHALRLYPHLQDTGAFFVCVLVKKGGDEPVPAPAPAVAPVVPEGKEEEERKVEEKEAPAPVAEKRERAATPTLVEGEPEAKKVRQDAGEAATKDASAAAPQEAKAVEKKEPVLGGGKPFNEEPYIYLPGLEDDQVRLIKDFFGISDAFPFSELLVRNAAGQPLRSIYLTSLLTRKLLLSNAYSRMRLISCGVKLFTRQDSNGQYACKWRLNAEGLDVVRPFLSDKRVIKVGADTLRQVMGAVSVKFEDLTEEGLKERLEATEPGSAVLHVQGAKGSDTDKEEDLFLAFWVSKTSCNLMVEKLEKSALSLRLYAEDVTPHSKAKMQERAAAKKDVAASSAPGTTGDNTPAATDVEGVEAQEAVDQEDGDKVMAVEEAAKEEETGEMAATA</sequence>
<keyword evidence="6 10" id="KW-0949">S-adenosyl-L-methionine</keyword>
<feature type="compositionally biased region" description="Basic residues" evidence="11">
    <location>
        <begin position="435"/>
        <end position="444"/>
    </location>
</feature>
<organism evidence="13 14">
    <name type="scientific">Rhodotorula graminis (strain WP1)</name>
    <dbReference type="NCBI Taxonomy" id="578459"/>
    <lineage>
        <taxon>Eukaryota</taxon>
        <taxon>Fungi</taxon>
        <taxon>Dikarya</taxon>
        <taxon>Basidiomycota</taxon>
        <taxon>Pucciniomycotina</taxon>
        <taxon>Microbotryomycetes</taxon>
        <taxon>Sporidiobolales</taxon>
        <taxon>Sporidiobolaceae</taxon>
        <taxon>Rhodotorula</taxon>
    </lineage>
</organism>
<accession>A0A0P9EGT1</accession>
<keyword evidence="4 10" id="KW-0489">Methyltransferase</keyword>
<keyword evidence="8 10" id="KW-0694">RNA-binding</keyword>
<dbReference type="Pfam" id="PF01189">
    <property type="entry name" value="Methyltr_RsmB-F"/>
    <property type="match status" value="2"/>
</dbReference>
<protein>
    <recommendedName>
        <fullName evidence="12">SAM-dependent MTase RsmB/NOP-type domain-containing protein</fullName>
    </recommendedName>
</protein>
<dbReference type="PANTHER" id="PTHR22808">
    <property type="entry name" value="NCL1 YEAST -RELATED NOL1/NOP2/FMU SUN DOMAIN-CONTAINING"/>
    <property type="match status" value="1"/>
</dbReference>
<proteinExistence type="inferred from homology"/>
<keyword evidence="14" id="KW-1185">Reference proteome</keyword>
<evidence type="ECO:0000256" key="9">
    <source>
        <dbReference type="ARBA" id="ARBA00023242"/>
    </source>
</evidence>
<feature type="region of interest" description="Disordered" evidence="11">
    <location>
        <begin position="398"/>
        <end position="450"/>
    </location>
</feature>
<dbReference type="SUPFAM" id="SSF53335">
    <property type="entry name" value="S-adenosyl-L-methionine-dependent methyltransferases"/>
    <property type="match status" value="1"/>
</dbReference>
<feature type="compositionally biased region" description="Basic and acidic residues" evidence="11">
    <location>
        <begin position="793"/>
        <end position="804"/>
    </location>
</feature>
<feature type="active site" description="Nucleophile" evidence="10">
    <location>
        <position position="345"/>
    </location>
</feature>
<evidence type="ECO:0000256" key="11">
    <source>
        <dbReference type="SAM" id="MobiDB-lite"/>
    </source>
</evidence>
<evidence type="ECO:0000313" key="14">
    <source>
        <dbReference type="Proteomes" id="UP000053890"/>
    </source>
</evidence>
<feature type="compositionally biased region" description="Basic and acidic residues" evidence="11">
    <location>
        <begin position="513"/>
        <end position="538"/>
    </location>
</feature>
<feature type="compositionally biased region" description="Basic residues" evidence="11">
    <location>
        <begin position="1"/>
        <end position="10"/>
    </location>
</feature>
<feature type="binding site" evidence="10">
    <location>
        <position position="292"/>
    </location>
    <ligand>
        <name>S-adenosyl-L-methionine</name>
        <dbReference type="ChEBI" id="CHEBI:59789"/>
    </ligand>
</feature>
<keyword evidence="3" id="KW-0820">tRNA-binding</keyword>
<dbReference type="GO" id="GO:0000049">
    <property type="term" value="F:tRNA binding"/>
    <property type="evidence" value="ECO:0007669"/>
    <property type="project" value="UniProtKB-KW"/>
</dbReference>
<dbReference type="InterPro" id="IPR023270">
    <property type="entry name" value="RCMT_NCL1"/>
</dbReference>
<evidence type="ECO:0000256" key="8">
    <source>
        <dbReference type="ARBA" id="ARBA00022884"/>
    </source>
</evidence>
<dbReference type="InterPro" id="IPR049560">
    <property type="entry name" value="MeTrfase_RsmB-F_NOP2_cat"/>
</dbReference>
<dbReference type="Gene3D" id="3.40.50.150">
    <property type="entry name" value="Vaccinia Virus protein VP39"/>
    <property type="match status" value="1"/>
</dbReference>
<evidence type="ECO:0000256" key="3">
    <source>
        <dbReference type="ARBA" id="ARBA00022555"/>
    </source>
</evidence>
<dbReference type="InterPro" id="IPR057285">
    <property type="entry name" value="Pre-PUA_NSUN2"/>
</dbReference>
<dbReference type="EMBL" id="KQ474086">
    <property type="protein sequence ID" value="KPV72513.1"/>
    <property type="molecule type" value="Genomic_DNA"/>
</dbReference>
<keyword evidence="5 10" id="KW-0808">Transferase</keyword>
<dbReference type="PRINTS" id="PR02011">
    <property type="entry name" value="RCMTNCL1"/>
</dbReference>
<dbReference type="GO" id="GO:0030488">
    <property type="term" value="P:tRNA methylation"/>
    <property type="evidence" value="ECO:0007669"/>
    <property type="project" value="UniProtKB-ARBA"/>
</dbReference>
<dbReference type="InterPro" id="IPR057286">
    <property type="entry name" value="PUA_NSUN2"/>
</dbReference>
<evidence type="ECO:0000313" key="13">
    <source>
        <dbReference type="EMBL" id="KPV72513.1"/>
    </source>
</evidence>
<dbReference type="GO" id="GO:0005737">
    <property type="term" value="C:cytoplasm"/>
    <property type="evidence" value="ECO:0007669"/>
    <property type="project" value="TreeGrafter"/>
</dbReference>
<dbReference type="Proteomes" id="UP000053890">
    <property type="component" value="Unassembled WGS sequence"/>
</dbReference>